<dbReference type="AlphaFoldDB" id="A0A1J5SMR9"/>
<dbReference type="InterPro" id="IPR040198">
    <property type="entry name" value="Fido_containing"/>
</dbReference>
<dbReference type="SUPFAM" id="SSF140931">
    <property type="entry name" value="Fic-like"/>
    <property type="match status" value="1"/>
</dbReference>
<name>A0A1J5SMR9_9ZZZZ</name>
<dbReference type="InterPro" id="IPR003812">
    <property type="entry name" value="Fido"/>
</dbReference>
<dbReference type="NCBIfam" id="TIGR02613">
    <property type="entry name" value="mob_myst_B"/>
    <property type="match status" value="1"/>
</dbReference>
<comment type="caution">
    <text evidence="2">The sequence shown here is derived from an EMBL/GenBank/DDBJ whole genome shotgun (WGS) entry which is preliminary data.</text>
</comment>
<reference evidence="2" key="1">
    <citation type="submission" date="2016-10" db="EMBL/GenBank/DDBJ databases">
        <title>Sequence of Gallionella enrichment culture.</title>
        <authorList>
            <person name="Poehlein A."/>
            <person name="Muehling M."/>
            <person name="Daniel R."/>
        </authorList>
    </citation>
    <scope>NUCLEOTIDE SEQUENCE</scope>
</reference>
<organism evidence="2">
    <name type="scientific">mine drainage metagenome</name>
    <dbReference type="NCBI Taxonomy" id="410659"/>
    <lineage>
        <taxon>unclassified sequences</taxon>
        <taxon>metagenomes</taxon>
        <taxon>ecological metagenomes</taxon>
    </lineage>
</organism>
<dbReference type="InterPro" id="IPR036597">
    <property type="entry name" value="Fido-like_dom_sf"/>
</dbReference>
<sequence>MAVNLEYLPGATPLDADELACLIPKHITTQGELNEWEQVNIEQGEAWARKQRKEIVNEGFLRELHRQMFGETWAWAGSFRKSDKNIGVGWQQVSTKLRDLLEDVHYQIAHATFPPDEIATRFHHRLVAIHPFPNGNGRHARMMADLLVQKLGYPRFTWGSKSLTKATETRERYIEALRAADNGNTKPLLIFTRS</sequence>
<proteinExistence type="predicted"/>
<evidence type="ECO:0000259" key="1">
    <source>
        <dbReference type="PROSITE" id="PS51459"/>
    </source>
</evidence>
<keyword evidence="2" id="KW-0548">Nucleotidyltransferase</keyword>
<dbReference type="InterPro" id="IPR013436">
    <property type="entry name" value="Mobile_mystery_prot_B"/>
</dbReference>
<dbReference type="GO" id="GO:0016779">
    <property type="term" value="F:nucleotidyltransferase activity"/>
    <property type="evidence" value="ECO:0007669"/>
    <property type="project" value="UniProtKB-KW"/>
</dbReference>
<dbReference type="EMBL" id="MLJW01000025">
    <property type="protein sequence ID" value="OIR09785.1"/>
    <property type="molecule type" value="Genomic_DNA"/>
</dbReference>
<accession>A0A1J5SMR9</accession>
<gene>
    <name evidence="2" type="ORF">GALL_81910</name>
</gene>
<evidence type="ECO:0000313" key="2">
    <source>
        <dbReference type="EMBL" id="OIR09785.1"/>
    </source>
</evidence>
<dbReference type="Pfam" id="PF02661">
    <property type="entry name" value="Fic"/>
    <property type="match status" value="1"/>
</dbReference>
<protein>
    <submittedName>
        <fullName evidence="2">Adenosine monophosphate-protein transferase NmFic</fullName>
        <ecNumber evidence="2">2.7.7.-</ecNumber>
    </submittedName>
</protein>
<dbReference type="PROSITE" id="PS51459">
    <property type="entry name" value="FIDO"/>
    <property type="match status" value="1"/>
</dbReference>
<dbReference type="EC" id="2.7.7.-" evidence="2"/>
<feature type="domain" description="Fido" evidence="1">
    <location>
        <begin position="56"/>
        <end position="194"/>
    </location>
</feature>
<dbReference type="PANTHER" id="PTHR13504:SF39">
    <property type="entry name" value="CELL FILAMENTATION PROTEIN"/>
    <property type="match status" value="1"/>
</dbReference>
<dbReference type="PANTHER" id="PTHR13504">
    <property type="entry name" value="FIDO DOMAIN-CONTAINING PROTEIN DDB_G0283145"/>
    <property type="match status" value="1"/>
</dbReference>
<keyword evidence="2" id="KW-0808">Transferase</keyword>
<dbReference type="Gene3D" id="1.10.3290.10">
    <property type="entry name" value="Fido-like domain"/>
    <property type="match status" value="1"/>
</dbReference>